<evidence type="ECO:0000256" key="1">
    <source>
        <dbReference type="ARBA" id="ARBA00022468"/>
    </source>
</evidence>
<dbReference type="PANTHER" id="PTHR24113">
    <property type="entry name" value="RAN GTPASE-ACTIVATING PROTEIN 1"/>
    <property type="match status" value="1"/>
</dbReference>
<sequence>MDSALTFVPENIYSLEGKGLKLTTPADIEPYLAEIKAIPTLELLQLNGNTIGPEAARALADTLKTKNSLKVAQLYDIFTGRLKEDVKEAVKVLCDALVDMPHLVELNLSDNAFGPIGAESMFHFLVHSPALQTLKVNNNGLGIQGGRLIAKALLERQERFTAEGRPSTMRCLIAGRNRLENGSSKALANAFAAHGTFTDVRMPQNGIRSEGVRNLCLGLTHCPNLTTLDLQDNTFVASGSLVLAEALASWPQLTHLNLGDCLLGPKGGLAVAAELAKLQPNLQELHLGYNEMEQNAALVLSQAVVAMESLKTLDINGNRFDPECDAVTLIKAALEENDNLDALGSLSDMEEMTDDEDGSDSDSDSAEEESEDDGSEEEDGEIKPVKASSQDSAIDELADELAGQLKV</sequence>
<dbReference type="GO" id="GO:0005634">
    <property type="term" value="C:nucleus"/>
    <property type="evidence" value="ECO:0007669"/>
    <property type="project" value="TreeGrafter"/>
</dbReference>
<dbReference type="InterPro" id="IPR027038">
    <property type="entry name" value="RanGap"/>
</dbReference>
<dbReference type="InterPro" id="IPR032675">
    <property type="entry name" value="LRR_dom_sf"/>
</dbReference>
<dbReference type="STRING" id="215637.A0A4P9ZNB5"/>
<evidence type="ECO:0008006" key="7">
    <source>
        <dbReference type="Google" id="ProtNLM"/>
    </source>
</evidence>
<evidence type="ECO:0000256" key="4">
    <source>
        <dbReference type="SAM" id="MobiDB-lite"/>
    </source>
</evidence>
<dbReference type="Gene3D" id="3.80.10.10">
    <property type="entry name" value="Ribonuclease Inhibitor"/>
    <property type="match status" value="1"/>
</dbReference>
<keyword evidence="2" id="KW-0433">Leucine-rich repeat</keyword>
<dbReference type="GO" id="GO:0031267">
    <property type="term" value="F:small GTPase binding"/>
    <property type="evidence" value="ECO:0007669"/>
    <property type="project" value="TreeGrafter"/>
</dbReference>
<dbReference type="GO" id="GO:0006913">
    <property type="term" value="P:nucleocytoplasmic transport"/>
    <property type="evidence" value="ECO:0007669"/>
    <property type="project" value="TreeGrafter"/>
</dbReference>
<proteinExistence type="predicted"/>
<accession>A0A4P9ZNB5</accession>
<dbReference type="SUPFAM" id="SSF52047">
    <property type="entry name" value="RNI-like"/>
    <property type="match status" value="1"/>
</dbReference>
<evidence type="ECO:0000313" key="5">
    <source>
        <dbReference type="EMBL" id="RKP34618.1"/>
    </source>
</evidence>
<dbReference type="GO" id="GO:0005829">
    <property type="term" value="C:cytosol"/>
    <property type="evidence" value="ECO:0007669"/>
    <property type="project" value="TreeGrafter"/>
</dbReference>
<dbReference type="EMBL" id="ML003131">
    <property type="protein sequence ID" value="RKP34618.1"/>
    <property type="molecule type" value="Genomic_DNA"/>
</dbReference>
<dbReference type="PANTHER" id="PTHR24113:SF12">
    <property type="entry name" value="RAN GTPASE-ACTIVATING PROTEIN 1"/>
    <property type="match status" value="1"/>
</dbReference>
<gene>
    <name evidence="5" type="ORF">BJ085DRAFT_14715</name>
</gene>
<dbReference type="InterPro" id="IPR001611">
    <property type="entry name" value="Leu-rich_rpt"/>
</dbReference>
<evidence type="ECO:0000256" key="3">
    <source>
        <dbReference type="ARBA" id="ARBA00022737"/>
    </source>
</evidence>
<dbReference type="GO" id="GO:0005096">
    <property type="term" value="F:GTPase activator activity"/>
    <property type="evidence" value="ECO:0007669"/>
    <property type="project" value="UniProtKB-KW"/>
</dbReference>
<protein>
    <recommendedName>
        <fullName evidence="7">Ran GTPase-activating protein 1</fullName>
    </recommendedName>
</protein>
<keyword evidence="3" id="KW-0677">Repeat</keyword>
<feature type="compositionally biased region" description="Acidic residues" evidence="4">
    <location>
        <begin position="350"/>
        <end position="380"/>
    </location>
</feature>
<feature type="region of interest" description="Disordered" evidence="4">
    <location>
        <begin position="350"/>
        <end position="407"/>
    </location>
</feature>
<evidence type="ECO:0000256" key="2">
    <source>
        <dbReference type="ARBA" id="ARBA00022614"/>
    </source>
</evidence>
<keyword evidence="6" id="KW-1185">Reference proteome</keyword>
<evidence type="ECO:0000313" key="6">
    <source>
        <dbReference type="Proteomes" id="UP000268162"/>
    </source>
</evidence>
<dbReference type="SMART" id="SM00368">
    <property type="entry name" value="LRR_RI"/>
    <property type="match status" value="8"/>
</dbReference>
<dbReference type="AlphaFoldDB" id="A0A4P9ZNB5"/>
<dbReference type="CDD" id="cd00116">
    <property type="entry name" value="LRR_RI"/>
    <property type="match status" value="1"/>
</dbReference>
<dbReference type="Pfam" id="PF13516">
    <property type="entry name" value="LRR_6"/>
    <property type="match status" value="4"/>
</dbReference>
<reference evidence="6" key="1">
    <citation type="journal article" date="2018" name="Nat. Microbiol.">
        <title>Leveraging single-cell genomics to expand the fungal tree of life.</title>
        <authorList>
            <person name="Ahrendt S.R."/>
            <person name="Quandt C.A."/>
            <person name="Ciobanu D."/>
            <person name="Clum A."/>
            <person name="Salamov A."/>
            <person name="Andreopoulos B."/>
            <person name="Cheng J.F."/>
            <person name="Woyke T."/>
            <person name="Pelin A."/>
            <person name="Henrissat B."/>
            <person name="Reynolds N.K."/>
            <person name="Benny G.L."/>
            <person name="Smith M.E."/>
            <person name="James T.Y."/>
            <person name="Grigoriev I.V."/>
        </authorList>
    </citation>
    <scope>NUCLEOTIDE SEQUENCE [LARGE SCALE GENOMIC DNA]</scope>
    <source>
        <strain evidence="6">RSA 468</strain>
    </source>
</reference>
<dbReference type="OrthoDB" id="184583at2759"/>
<keyword evidence="1" id="KW-0343">GTPase activation</keyword>
<dbReference type="GO" id="GO:0048471">
    <property type="term" value="C:perinuclear region of cytoplasm"/>
    <property type="evidence" value="ECO:0007669"/>
    <property type="project" value="TreeGrafter"/>
</dbReference>
<organism evidence="5 6">
    <name type="scientific">Dimargaris cristalligena</name>
    <dbReference type="NCBI Taxonomy" id="215637"/>
    <lineage>
        <taxon>Eukaryota</taxon>
        <taxon>Fungi</taxon>
        <taxon>Fungi incertae sedis</taxon>
        <taxon>Zoopagomycota</taxon>
        <taxon>Kickxellomycotina</taxon>
        <taxon>Dimargaritomycetes</taxon>
        <taxon>Dimargaritales</taxon>
        <taxon>Dimargaritaceae</taxon>
        <taxon>Dimargaris</taxon>
    </lineage>
</organism>
<name>A0A4P9ZNB5_9FUNG</name>
<dbReference type="Proteomes" id="UP000268162">
    <property type="component" value="Unassembled WGS sequence"/>
</dbReference>